<evidence type="ECO:0000313" key="1">
    <source>
        <dbReference type="EMBL" id="KAH7938348.1"/>
    </source>
</evidence>
<name>A0ACB8CBR2_DERSI</name>
<sequence>MTFLRVTFSDLALVDFDKHHDKAYGVDNQEQGHRLRSQGQHGHKQGHDDIKKAKEHYSRGVHDSAHHEKAHKNNRGAYGKTYQIDGSAAHPAGPRDHLSSSTDKVAELEAGNATSSPDDVTRRKKVIRIRVLSKTPGVASVRIGGQARHMAPETAGDPSTDLEQTPKKHFVPMEVMTSLYTNVRGGTPLAILSEKPNAIAANPGLREENREPRNPHYGTETYRPPSNVYIAGPPALRPPGAETGGRTHYGHQAYIPGPPSRLTALSQGDYQAQTNVDVGEGAGGRHFEPNSETAVNTGSPYTATSIDHEGKDLPLNKGEDPTNAYRNTGALSVNQVPAALAVLSPSHNARTAGYHIHPGNAPPPFAHQQQPLVPVVRAHDHRHPGQVVSHPDIPYANPYSADTAVVVPSRDVGVDPTVRVSAYPVYVEGTAVQPEIYRTPIEKAGVQGGYSPDVVTGVSGYHGADNPDVDHYVQVYPGVQEASQIVPVGQEKDGSLKHLFKTFEDKNINGSPASLTPANGENGGNRQLNDAGTNKVKELDVAGRLSTCHEENCTLPIEKSRLNQLALAKATAVIRHFDKMKNPFRDCKIGACSQGRKCSSKELASGMCSSKKESSKTSPVNGFSKSEKDSMDYGRSKGRSDEELSSEVTDESGERMDGQNDAESKPTTMEEQAKMTADAQLKAARPLLEGMGYMLDVDTTAQKPVYHNKMIKIVKKNYFSQPLRLSSGRNVQDDGLWHAKSSAS</sequence>
<comment type="caution">
    <text evidence="1">The sequence shown here is derived from an EMBL/GenBank/DDBJ whole genome shotgun (WGS) entry which is preliminary data.</text>
</comment>
<organism evidence="1 2">
    <name type="scientific">Dermacentor silvarum</name>
    <name type="common">Tick</name>
    <dbReference type="NCBI Taxonomy" id="543639"/>
    <lineage>
        <taxon>Eukaryota</taxon>
        <taxon>Metazoa</taxon>
        <taxon>Ecdysozoa</taxon>
        <taxon>Arthropoda</taxon>
        <taxon>Chelicerata</taxon>
        <taxon>Arachnida</taxon>
        <taxon>Acari</taxon>
        <taxon>Parasitiformes</taxon>
        <taxon>Ixodida</taxon>
        <taxon>Ixodoidea</taxon>
        <taxon>Ixodidae</taxon>
        <taxon>Rhipicephalinae</taxon>
        <taxon>Dermacentor</taxon>
    </lineage>
</organism>
<evidence type="ECO:0000313" key="2">
    <source>
        <dbReference type="Proteomes" id="UP000821865"/>
    </source>
</evidence>
<keyword evidence="2" id="KW-1185">Reference proteome</keyword>
<proteinExistence type="predicted"/>
<protein>
    <submittedName>
        <fullName evidence="1">Uncharacterized protein</fullName>
    </submittedName>
</protein>
<reference evidence="1" key="1">
    <citation type="submission" date="2020-05" db="EMBL/GenBank/DDBJ databases">
        <title>Large-scale comparative analyses of tick genomes elucidate their genetic diversity and vector capacities.</title>
        <authorList>
            <person name="Jia N."/>
            <person name="Wang J."/>
            <person name="Shi W."/>
            <person name="Du L."/>
            <person name="Sun Y."/>
            <person name="Zhan W."/>
            <person name="Jiang J."/>
            <person name="Wang Q."/>
            <person name="Zhang B."/>
            <person name="Ji P."/>
            <person name="Sakyi L.B."/>
            <person name="Cui X."/>
            <person name="Yuan T."/>
            <person name="Jiang B."/>
            <person name="Yang W."/>
            <person name="Lam T.T.-Y."/>
            <person name="Chang Q."/>
            <person name="Ding S."/>
            <person name="Wang X."/>
            <person name="Zhu J."/>
            <person name="Ruan X."/>
            <person name="Zhao L."/>
            <person name="Wei J."/>
            <person name="Que T."/>
            <person name="Du C."/>
            <person name="Cheng J."/>
            <person name="Dai P."/>
            <person name="Han X."/>
            <person name="Huang E."/>
            <person name="Gao Y."/>
            <person name="Liu J."/>
            <person name="Shao H."/>
            <person name="Ye R."/>
            <person name="Li L."/>
            <person name="Wei W."/>
            <person name="Wang X."/>
            <person name="Wang C."/>
            <person name="Yang T."/>
            <person name="Huo Q."/>
            <person name="Li W."/>
            <person name="Guo W."/>
            <person name="Chen H."/>
            <person name="Zhou L."/>
            <person name="Ni X."/>
            <person name="Tian J."/>
            <person name="Zhou Y."/>
            <person name="Sheng Y."/>
            <person name="Liu T."/>
            <person name="Pan Y."/>
            <person name="Xia L."/>
            <person name="Li J."/>
            <person name="Zhao F."/>
            <person name="Cao W."/>
        </authorList>
    </citation>
    <scope>NUCLEOTIDE SEQUENCE</scope>
    <source>
        <strain evidence="1">Dsil-2018</strain>
    </source>
</reference>
<dbReference type="EMBL" id="CM023477">
    <property type="protein sequence ID" value="KAH7938348.1"/>
    <property type="molecule type" value="Genomic_DNA"/>
</dbReference>
<gene>
    <name evidence="1" type="ORF">HPB49_022732</name>
</gene>
<accession>A0ACB8CBR2</accession>
<dbReference type="Proteomes" id="UP000821865">
    <property type="component" value="Chromosome 8"/>
</dbReference>